<evidence type="ECO:0000313" key="2">
    <source>
        <dbReference type="EMBL" id="GIQ80963.1"/>
    </source>
</evidence>
<evidence type="ECO:0000256" key="1">
    <source>
        <dbReference type="SAM" id="MobiDB-lite"/>
    </source>
</evidence>
<reference evidence="2 3" key="1">
    <citation type="journal article" date="2018" name="PLoS ONE">
        <title>The draft genome of Kipferlia bialata reveals reductive genome evolution in fornicate parasites.</title>
        <authorList>
            <person name="Tanifuji G."/>
            <person name="Takabayashi S."/>
            <person name="Kume K."/>
            <person name="Takagi M."/>
            <person name="Nakayama T."/>
            <person name="Kamikawa R."/>
            <person name="Inagaki Y."/>
            <person name="Hashimoto T."/>
        </authorList>
    </citation>
    <scope>NUCLEOTIDE SEQUENCE [LARGE SCALE GENOMIC DNA]</scope>
    <source>
        <strain evidence="2">NY0173</strain>
    </source>
</reference>
<evidence type="ECO:0000313" key="3">
    <source>
        <dbReference type="Proteomes" id="UP000265618"/>
    </source>
</evidence>
<protein>
    <submittedName>
        <fullName evidence="2">Uncharacterized protein</fullName>
    </submittedName>
</protein>
<dbReference type="Proteomes" id="UP000265618">
    <property type="component" value="Unassembled WGS sequence"/>
</dbReference>
<feature type="region of interest" description="Disordered" evidence="1">
    <location>
        <begin position="190"/>
        <end position="269"/>
    </location>
</feature>
<feature type="region of interest" description="Disordered" evidence="1">
    <location>
        <begin position="77"/>
        <end position="146"/>
    </location>
</feature>
<sequence>MRPVFWMPSSKGGTWISYSKPEGLIHFLQSQRDQGVSVAAASTPVFQSPVPLPRSPAHMARSTVTPQHPVAAVIRGKAGTGTRPSRLGTRRPATSRLARPSTAQPKGRGTRTPHTVVVPEARGTRGTVGTRGSSRVGTAPTRPGMSPIHESATPTHIPPSPTPLPYTPISASHGVPPEEREREMEREVEVETPSTSTSSCGMQTPTQRVPNRGMRRPQTAAARGRPSAIGTIGTTGTKRRTLTPRGPPTTGRRGVERETSGSGSGRTVYIPHGVDTSKLVRAALARSVLAGGALAGRLASALAAIEEGGKGLYLIVLIDSKTAGYSGLIRVRSDGSLHAVDGVKGLTVSLSLSLSLSLHTHIHTYIYVSPQSPCRGWCQGPARLCQPGCH</sequence>
<accession>A0A9K3CRD3</accession>
<dbReference type="AlphaFoldDB" id="A0A9K3CRD3"/>
<dbReference type="EMBL" id="BDIP01000280">
    <property type="protein sequence ID" value="GIQ80963.1"/>
    <property type="molecule type" value="Genomic_DNA"/>
</dbReference>
<gene>
    <name evidence="2" type="ORF">KIPB_001849</name>
</gene>
<feature type="compositionally biased region" description="Low complexity" evidence="1">
    <location>
        <begin position="124"/>
        <end position="138"/>
    </location>
</feature>
<keyword evidence="3" id="KW-1185">Reference proteome</keyword>
<feature type="compositionally biased region" description="Polar residues" evidence="1">
    <location>
        <begin position="200"/>
        <end position="209"/>
    </location>
</feature>
<comment type="caution">
    <text evidence="2">The sequence shown here is derived from an EMBL/GenBank/DDBJ whole genome shotgun (WGS) entry which is preliminary data.</text>
</comment>
<name>A0A9K3CRD3_9EUKA</name>
<proteinExistence type="predicted"/>
<organism evidence="2 3">
    <name type="scientific">Kipferlia bialata</name>
    <dbReference type="NCBI Taxonomy" id="797122"/>
    <lineage>
        <taxon>Eukaryota</taxon>
        <taxon>Metamonada</taxon>
        <taxon>Carpediemonas-like organisms</taxon>
        <taxon>Kipferlia</taxon>
    </lineage>
</organism>